<evidence type="ECO:0000313" key="2">
    <source>
        <dbReference type="EMBL" id="MBO8423800.1"/>
    </source>
</evidence>
<proteinExistence type="predicted"/>
<accession>A0A940DI12</accession>
<organism evidence="2 3">
    <name type="scientific">Candidatus Stercoripulliclostridium pullicola</name>
    <dbReference type="NCBI Taxonomy" id="2840953"/>
    <lineage>
        <taxon>Bacteria</taxon>
        <taxon>Bacillati</taxon>
        <taxon>Bacillota</taxon>
        <taxon>Clostridia</taxon>
        <taxon>Eubacteriales</taxon>
        <taxon>Candidatus Stercoripulliclostridium</taxon>
    </lineage>
</organism>
<feature type="chain" id="PRO_5039225775" evidence="1">
    <location>
        <begin position="22"/>
        <end position="503"/>
    </location>
</feature>
<feature type="signal peptide" evidence="1">
    <location>
        <begin position="1"/>
        <end position="21"/>
    </location>
</feature>
<evidence type="ECO:0000256" key="1">
    <source>
        <dbReference type="SAM" id="SignalP"/>
    </source>
</evidence>
<protein>
    <submittedName>
        <fullName evidence="2">Uncharacterized protein</fullName>
    </submittedName>
</protein>
<dbReference type="AlphaFoldDB" id="A0A940DI12"/>
<evidence type="ECO:0000313" key="3">
    <source>
        <dbReference type="Proteomes" id="UP000727857"/>
    </source>
</evidence>
<name>A0A940DI12_9FIRM</name>
<comment type="caution">
    <text evidence="2">The sequence shown here is derived from an EMBL/GenBank/DDBJ whole genome shotgun (WGS) entry which is preliminary data.</text>
</comment>
<dbReference type="EMBL" id="JADINF010000051">
    <property type="protein sequence ID" value="MBO8423800.1"/>
    <property type="molecule type" value="Genomic_DNA"/>
</dbReference>
<reference evidence="2" key="1">
    <citation type="submission" date="2020-10" db="EMBL/GenBank/DDBJ databases">
        <authorList>
            <person name="Gilroy R."/>
        </authorList>
    </citation>
    <scope>NUCLEOTIDE SEQUENCE</scope>
    <source>
        <strain evidence="2">517</strain>
    </source>
</reference>
<reference evidence="2" key="2">
    <citation type="journal article" date="2021" name="PeerJ">
        <title>Extensive microbial diversity within the chicken gut microbiome revealed by metagenomics and culture.</title>
        <authorList>
            <person name="Gilroy R."/>
            <person name="Ravi A."/>
            <person name="Getino M."/>
            <person name="Pursley I."/>
            <person name="Horton D.L."/>
            <person name="Alikhan N.F."/>
            <person name="Baker D."/>
            <person name="Gharbi K."/>
            <person name="Hall N."/>
            <person name="Watson M."/>
            <person name="Adriaenssens E.M."/>
            <person name="Foster-Nyarko E."/>
            <person name="Jarju S."/>
            <person name="Secka A."/>
            <person name="Antonio M."/>
            <person name="Oren A."/>
            <person name="Chaudhuri R.R."/>
            <person name="La Ragione R."/>
            <person name="Hildebrand F."/>
            <person name="Pallen M.J."/>
        </authorList>
    </citation>
    <scope>NUCLEOTIDE SEQUENCE</scope>
    <source>
        <strain evidence="2">517</strain>
    </source>
</reference>
<gene>
    <name evidence="2" type="ORF">IAB16_02070</name>
</gene>
<dbReference type="PROSITE" id="PS51257">
    <property type="entry name" value="PROKAR_LIPOPROTEIN"/>
    <property type="match status" value="1"/>
</dbReference>
<sequence>MKKKILLAVCALLTAVIITGALCGCNATPKRVAGAGNADVYPTVATTVTELDGANIVSLDRELAVVTKQDGNTGSTLTGVYSFEACKFVVPLDAQSANFDVDAYGNVFSVTDADTGKITYYDRKGNVLAQNVSAGTAFNAGVNCVEIGDNIYNVADGELKGQVVKGFGYDADILHASEESENYYYYFAGQNVVKVFSKETCSLVAVVDAEANAYDSTTYADMFVLCGDKIVLQYCDRLPDDATRYDMAVANTKYDIRHYLYDVAKDKLREVKKFNYYIEDAVRPGLRAEDSSVYGEDIANVLEVYKIDDKKQKSSVSYISVNDNLKVKYDFDDITEGAFGAVEFGEGYVVYSEGESYVYSKNNKFVAYLGDATVNGKYAVVGGSIYVLEGKEMVRKASYDANTYRILSLAGDHVLLQAIADGKYYGCAVGAAPEAFSGTVSYIADSRIYAVTDGTGAIAIYSVTGTQLLNGLSAFDVQATYVGADGKVTTLALINGSQYIVIR</sequence>
<keyword evidence="1" id="KW-0732">Signal</keyword>
<dbReference type="Proteomes" id="UP000727857">
    <property type="component" value="Unassembled WGS sequence"/>
</dbReference>